<proteinExistence type="inferred from homology"/>
<dbReference type="PANTHER" id="PTHR47642">
    <property type="entry name" value="ATP-DEPENDENT DNA HELICASE"/>
    <property type="match status" value="1"/>
</dbReference>
<evidence type="ECO:0000256" key="5">
    <source>
        <dbReference type="ARBA" id="ARBA00022840"/>
    </source>
</evidence>
<evidence type="ECO:0000256" key="10">
    <source>
        <dbReference type="SAM" id="MobiDB-lite"/>
    </source>
</evidence>
<keyword evidence="13" id="KW-1185">Reference proteome</keyword>
<feature type="region of interest" description="Disordered" evidence="10">
    <location>
        <begin position="605"/>
        <end position="637"/>
    </location>
</feature>
<dbReference type="EMBL" id="CAJVPV010000101">
    <property type="protein sequence ID" value="CAG8442625.1"/>
    <property type="molecule type" value="Genomic_DNA"/>
</dbReference>
<comment type="caution">
    <text evidence="12">The sequence shown here is derived from an EMBL/GenBank/DDBJ whole genome shotgun (WGS) entry which is preliminary data.</text>
</comment>
<dbReference type="PANTHER" id="PTHR47642:SF5">
    <property type="entry name" value="ATP-DEPENDENT DNA HELICASE"/>
    <property type="match status" value="1"/>
</dbReference>
<dbReference type="InterPro" id="IPR049163">
    <property type="entry name" value="Pif1-like_2B_dom"/>
</dbReference>
<dbReference type="GO" id="GO:0005524">
    <property type="term" value="F:ATP binding"/>
    <property type="evidence" value="ECO:0007669"/>
    <property type="project" value="UniProtKB-KW"/>
</dbReference>
<keyword evidence="7 9" id="KW-0234">DNA repair</keyword>
<feature type="non-terminal residue" evidence="12">
    <location>
        <position position="713"/>
    </location>
</feature>
<keyword evidence="8" id="KW-0413">Isomerase</keyword>
<evidence type="ECO:0000256" key="4">
    <source>
        <dbReference type="ARBA" id="ARBA00022806"/>
    </source>
</evidence>
<evidence type="ECO:0000256" key="7">
    <source>
        <dbReference type="ARBA" id="ARBA00023204"/>
    </source>
</evidence>
<evidence type="ECO:0000256" key="9">
    <source>
        <dbReference type="RuleBase" id="RU363044"/>
    </source>
</evidence>
<keyword evidence="3 9" id="KW-0378">Hydrolase</keyword>
<evidence type="ECO:0000256" key="1">
    <source>
        <dbReference type="ARBA" id="ARBA00022741"/>
    </source>
</evidence>
<keyword evidence="5 9" id="KW-0067">ATP-binding</keyword>
<dbReference type="Gene3D" id="3.40.50.300">
    <property type="entry name" value="P-loop containing nucleotide triphosphate hydrolases"/>
    <property type="match status" value="1"/>
</dbReference>
<feature type="region of interest" description="Disordered" evidence="10">
    <location>
        <begin position="1"/>
        <end position="28"/>
    </location>
</feature>
<feature type="compositionally biased region" description="Basic residues" evidence="10">
    <location>
        <begin position="1"/>
        <end position="10"/>
    </location>
</feature>
<reference evidence="12" key="1">
    <citation type="submission" date="2021-06" db="EMBL/GenBank/DDBJ databases">
        <authorList>
            <person name="Kallberg Y."/>
            <person name="Tangrot J."/>
            <person name="Rosling A."/>
        </authorList>
    </citation>
    <scope>NUCLEOTIDE SEQUENCE</scope>
    <source>
        <strain evidence="12">CL551</strain>
    </source>
</reference>
<accession>A0A9N8V530</accession>
<evidence type="ECO:0000313" key="13">
    <source>
        <dbReference type="Proteomes" id="UP000789342"/>
    </source>
</evidence>
<dbReference type="AlphaFoldDB" id="A0A9N8V530"/>
<dbReference type="Pfam" id="PF21530">
    <property type="entry name" value="Pif1_2B_dom"/>
    <property type="match status" value="1"/>
</dbReference>
<keyword evidence="4 9" id="KW-0347">Helicase</keyword>
<dbReference type="SUPFAM" id="SSF52540">
    <property type="entry name" value="P-loop containing nucleoside triphosphate hydrolases"/>
    <property type="match status" value="2"/>
</dbReference>
<dbReference type="GO" id="GO:0000723">
    <property type="term" value="P:telomere maintenance"/>
    <property type="evidence" value="ECO:0007669"/>
    <property type="project" value="InterPro"/>
</dbReference>
<dbReference type="InterPro" id="IPR003593">
    <property type="entry name" value="AAA+_ATPase"/>
</dbReference>
<dbReference type="GO" id="GO:0016787">
    <property type="term" value="F:hydrolase activity"/>
    <property type="evidence" value="ECO:0007669"/>
    <property type="project" value="UniProtKB-KW"/>
</dbReference>
<evidence type="ECO:0000259" key="11">
    <source>
        <dbReference type="SMART" id="SM00382"/>
    </source>
</evidence>
<dbReference type="EC" id="5.6.2.3" evidence="9"/>
<dbReference type="CDD" id="cd18037">
    <property type="entry name" value="DEXSc_Pif1_like"/>
    <property type="match status" value="1"/>
</dbReference>
<feature type="compositionally biased region" description="Polar residues" evidence="10">
    <location>
        <begin position="626"/>
        <end position="635"/>
    </location>
</feature>
<dbReference type="GO" id="GO:0006310">
    <property type="term" value="P:DNA recombination"/>
    <property type="evidence" value="ECO:0007669"/>
    <property type="project" value="UniProtKB-KW"/>
</dbReference>
<evidence type="ECO:0000256" key="8">
    <source>
        <dbReference type="ARBA" id="ARBA00023235"/>
    </source>
</evidence>
<dbReference type="GO" id="GO:0043139">
    <property type="term" value="F:5'-3' DNA helicase activity"/>
    <property type="evidence" value="ECO:0007669"/>
    <property type="project" value="UniProtKB-EC"/>
</dbReference>
<dbReference type="Proteomes" id="UP000789342">
    <property type="component" value="Unassembled WGS sequence"/>
</dbReference>
<gene>
    <name evidence="12" type="ORF">AMORRO_LOCUS400</name>
</gene>
<keyword evidence="9" id="KW-0233">DNA recombination</keyword>
<dbReference type="Pfam" id="PF05970">
    <property type="entry name" value="PIF1"/>
    <property type="match status" value="1"/>
</dbReference>
<comment type="catalytic activity">
    <reaction evidence="9">
        <text>ATP + H2O = ADP + phosphate + H(+)</text>
        <dbReference type="Rhea" id="RHEA:13065"/>
        <dbReference type="ChEBI" id="CHEBI:15377"/>
        <dbReference type="ChEBI" id="CHEBI:15378"/>
        <dbReference type="ChEBI" id="CHEBI:30616"/>
        <dbReference type="ChEBI" id="CHEBI:43474"/>
        <dbReference type="ChEBI" id="CHEBI:456216"/>
        <dbReference type="EC" id="5.6.2.3"/>
    </reaction>
</comment>
<evidence type="ECO:0000313" key="12">
    <source>
        <dbReference type="EMBL" id="CAG8442625.1"/>
    </source>
</evidence>
<dbReference type="InterPro" id="IPR027417">
    <property type="entry name" value="P-loop_NTPase"/>
</dbReference>
<dbReference type="InterPro" id="IPR051055">
    <property type="entry name" value="PIF1_helicase"/>
</dbReference>
<sequence>LKMPKSKNKTRPVNGSLSSYFPPVPSNERKNATAFATTLLENPEVPQEKRVIPRKKIGNFHTNTRRGEALVQKGSGEVNFKEEKPSETKLKALNSQYSTQNNVPLIKQENEDLDFKVNIQNNDSKIKQESQASKKKMNWPKRRNPLDESYEFMSDEEVWTDKTKERWLNLQRTSQNIVEDLPEETIDEMPLTEEQHRVYQLVLNSRDSLFFTGSAGSGKSMLLQRIITSLKKRLGSDSVAVTAPTGVAAINIGGNTLHWFSGIGKGDEKEDVLIRKVKRNLSAKLRWTKVEALIIDEISMLDGALFDKLESIARHVRNNSNPFGGIQVIVTGDFFQLPPIADSSNNVKFCFEANSWKNCIKHTIQLTQVFRQKETELITILNDMRVGMVTPNSLEYIKKLQCEPDYPDDGILPTELFPRNIEVNNANMAQLNKIKHKSYSFYANDWEPDRFGQLDKLDKNCLAPKVLTLKKDAQVMLIKNLNKDLVNGSRGVVIGYQSSSTEREFLDGNDEGLPLTDLEPIVKFDNGHRAVIKEAEWTLNGMGDIILARLDLTRVFEKGQAYVALSRAVSIKAIQVIGFDEKRVMVHEKVKNYYKSLSFCVKNEHGDQDSSSNDLNQPLKPKIQEENSGSLSTESSHLDVEIKNETGEAFDETEKSKYFIGESKSHDHYIDDKVEMQSSKRKIHEIDNDASYPLMKRRNMKLNWGDENKVLSG</sequence>
<feature type="domain" description="AAA+ ATPase" evidence="11">
    <location>
        <begin position="205"/>
        <end position="351"/>
    </location>
</feature>
<dbReference type="OrthoDB" id="5578775at2759"/>
<protein>
    <recommendedName>
        <fullName evidence="9">ATP-dependent DNA helicase</fullName>
        <ecNumber evidence="9">5.6.2.3</ecNumber>
    </recommendedName>
</protein>
<keyword evidence="6" id="KW-0238">DNA-binding</keyword>
<evidence type="ECO:0000256" key="3">
    <source>
        <dbReference type="ARBA" id="ARBA00022801"/>
    </source>
</evidence>
<dbReference type="GO" id="GO:0006281">
    <property type="term" value="P:DNA repair"/>
    <property type="evidence" value="ECO:0007669"/>
    <property type="project" value="UniProtKB-KW"/>
</dbReference>
<comment type="similarity">
    <text evidence="9">Belongs to the helicase family.</text>
</comment>
<evidence type="ECO:0000256" key="6">
    <source>
        <dbReference type="ARBA" id="ARBA00023125"/>
    </source>
</evidence>
<keyword evidence="1 9" id="KW-0547">Nucleotide-binding</keyword>
<dbReference type="InterPro" id="IPR010285">
    <property type="entry name" value="DNA_helicase_pif1-like_DEAD"/>
</dbReference>
<name>A0A9N8V530_9GLOM</name>
<organism evidence="12 13">
    <name type="scientific">Acaulospora morrowiae</name>
    <dbReference type="NCBI Taxonomy" id="94023"/>
    <lineage>
        <taxon>Eukaryota</taxon>
        <taxon>Fungi</taxon>
        <taxon>Fungi incertae sedis</taxon>
        <taxon>Mucoromycota</taxon>
        <taxon>Glomeromycotina</taxon>
        <taxon>Glomeromycetes</taxon>
        <taxon>Diversisporales</taxon>
        <taxon>Acaulosporaceae</taxon>
        <taxon>Acaulospora</taxon>
    </lineage>
</organism>
<keyword evidence="2 9" id="KW-0227">DNA damage</keyword>
<evidence type="ECO:0000256" key="2">
    <source>
        <dbReference type="ARBA" id="ARBA00022763"/>
    </source>
</evidence>
<dbReference type="SMART" id="SM00382">
    <property type="entry name" value="AAA"/>
    <property type="match status" value="1"/>
</dbReference>
<comment type="cofactor">
    <cofactor evidence="9">
        <name>Mg(2+)</name>
        <dbReference type="ChEBI" id="CHEBI:18420"/>
    </cofactor>
</comment>